<organism evidence="13 14">
    <name type="scientific">Macrostomum lignano</name>
    <dbReference type="NCBI Taxonomy" id="282301"/>
    <lineage>
        <taxon>Eukaryota</taxon>
        <taxon>Metazoa</taxon>
        <taxon>Spiralia</taxon>
        <taxon>Lophotrochozoa</taxon>
        <taxon>Platyhelminthes</taxon>
        <taxon>Rhabditophora</taxon>
        <taxon>Macrostomorpha</taxon>
        <taxon>Macrostomida</taxon>
        <taxon>Macrostomidae</taxon>
        <taxon>Macrostomum</taxon>
    </lineage>
</organism>
<evidence type="ECO:0000256" key="8">
    <source>
        <dbReference type="ARBA" id="ARBA00035390"/>
    </source>
</evidence>
<dbReference type="SMART" id="SM00184">
    <property type="entry name" value="RING"/>
    <property type="match status" value="1"/>
</dbReference>
<dbReference type="GO" id="GO:0005737">
    <property type="term" value="C:cytoplasm"/>
    <property type="evidence" value="ECO:0007669"/>
    <property type="project" value="UniProtKB-SubCell"/>
</dbReference>
<dbReference type="AlphaFoldDB" id="A0A267HBF7"/>
<dbReference type="Pfam" id="PF00097">
    <property type="entry name" value="zf-C3HC4"/>
    <property type="match status" value="1"/>
</dbReference>
<comment type="caution">
    <text evidence="13">The sequence shown here is derived from an EMBL/GenBank/DDBJ whole genome shotgun (WGS) entry which is preliminary data.</text>
</comment>
<name>A0A267HBF7_9PLAT</name>
<keyword evidence="3" id="KW-0963">Cytoplasm</keyword>
<dbReference type="InterPro" id="IPR039739">
    <property type="entry name" value="MAG2/RNF10"/>
</dbReference>
<dbReference type="InterPro" id="IPR013083">
    <property type="entry name" value="Znf_RING/FYVE/PHD"/>
</dbReference>
<dbReference type="PROSITE" id="PS50089">
    <property type="entry name" value="ZF_RING_2"/>
    <property type="match status" value="1"/>
</dbReference>
<reference evidence="13 14" key="1">
    <citation type="submission" date="2017-06" db="EMBL/GenBank/DDBJ databases">
        <title>A platform for efficient transgenesis in Macrostomum lignano, a flatworm model organism for stem cell research.</title>
        <authorList>
            <person name="Berezikov E."/>
        </authorList>
    </citation>
    <scope>NUCLEOTIDE SEQUENCE [LARGE SCALE GENOMIC DNA]</scope>
    <source>
        <strain evidence="13">DV1</strain>
        <tissue evidence="13">Whole organism</tissue>
    </source>
</reference>
<proteinExistence type="inferred from homology"/>
<feature type="compositionally biased region" description="Low complexity" evidence="11">
    <location>
        <begin position="75"/>
        <end position="85"/>
    </location>
</feature>
<evidence type="ECO:0000313" key="13">
    <source>
        <dbReference type="EMBL" id="PAA94827.1"/>
    </source>
</evidence>
<dbReference type="OrthoDB" id="302966at2759"/>
<dbReference type="EMBL" id="NIVC01000001">
    <property type="protein sequence ID" value="PAA94827.1"/>
    <property type="molecule type" value="Genomic_DNA"/>
</dbReference>
<dbReference type="STRING" id="282301.A0A267HBF7"/>
<evidence type="ECO:0000256" key="10">
    <source>
        <dbReference type="SAM" id="Coils"/>
    </source>
</evidence>
<dbReference type="InterPro" id="IPR018957">
    <property type="entry name" value="Znf_C3HC4_RING-type"/>
</dbReference>
<sequence length="773" mass="80642">MQEEMDRALAPRSAIDKGGGRQLPNAGGGAGASGPGCDQQQQFGPPAAVSRSGACNRGALSANWSRRSGGGGSGASSAVQRNSAGGASGRRGNSGGGRKTNSDSAEATVARELGVYYDDNGSNAGRRQFKQRQQQYRFNRYDASASSGFYNKEVFMQANCQFVVKAAVAKEASNTDNNSGSVGVDYTAYMRDPDLLVAWDLVEEVRAPAAAGSNCPICLCRPRAAKVTKCGHAYCHPCALQYIGYENAGRNSKKCAICAEHIYPADLRSLCPIADTANASDAGDIDVNTSGDGVGGGGVRVGDSITMLLMRRLKGDNRVLPVEQLASLQTADEYANADVSLSPPRLADCPPAVAAFAKLITANAEDVAKFVVARELAELAELQSEADPEQLEFVRAARSATLARLGGALADAASATTASAAGAAAAPMAEATPPQRMPTSIIAEGGAAATASSTPPPSFGAAGPAPPARRAKLTSVCEEPAHYFYQAADGRHVYLHSLNWQCLAWQYGGIANCPPRITAAVLHVEQLSVTPALRKRAAYLRHLPLTCSLAIAELDLGPPLLSRRCLNEFSRQLDERRRQRQALARQERRLTRRRDAEDRRLMGEALSIVVTASAMNAREPRENPAFTEADPPLAAVAASSAAAAAASSSAAPSSSNNSVRSFAQAAAAWPALGKPAAATATATTSSSKAAAARSADDGGEVDEDALAAAPKPLTSLGDTLGALLAAATNGDGNGDGGNRRQQKQRKKKLAARASFFKEQQKQQDEDEEPPNDC</sequence>
<feature type="region of interest" description="Disordered" evidence="11">
    <location>
        <begin position="445"/>
        <end position="467"/>
    </location>
</feature>
<keyword evidence="4" id="KW-0479">Metal-binding</keyword>
<dbReference type="InterPro" id="IPR017907">
    <property type="entry name" value="Znf_RING_CS"/>
</dbReference>
<dbReference type="Proteomes" id="UP000215902">
    <property type="component" value="Unassembled WGS sequence"/>
</dbReference>
<feature type="region of interest" description="Disordered" evidence="11">
    <location>
        <begin position="1"/>
        <end position="105"/>
    </location>
</feature>
<feature type="region of interest" description="Disordered" evidence="11">
    <location>
        <begin position="726"/>
        <end position="773"/>
    </location>
</feature>
<feature type="compositionally biased region" description="Gly residues" evidence="11">
    <location>
        <begin position="86"/>
        <end position="98"/>
    </location>
</feature>
<dbReference type="PANTHER" id="PTHR12983:SF9">
    <property type="entry name" value="E3 UBIQUITIN-PROTEIN LIGASE RNF10"/>
    <property type="match status" value="1"/>
</dbReference>
<accession>A0A267HBF7</accession>
<evidence type="ECO:0000256" key="11">
    <source>
        <dbReference type="SAM" id="MobiDB-lite"/>
    </source>
</evidence>
<dbReference type="Gene3D" id="3.30.40.10">
    <property type="entry name" value="Zinc/RING finger domain, C3HC4 (zinc finger)"/>
    <property type="match status" value="1"/>
</dbReference>
<protein>
    <recommendedName>
        <fullName evidence="7">E3 ubiquitin-protein ligase RNF10</fullName>
    </recommendedName>
    <alternativeName>
        <fullName evidence="8">RING finger protein 10</fullName>
    </alternativeName>
</protein>
<feature type="compositionally biased region" description="Basic residues" evidence="11">
    <location>
        <begin position="740"/>
        <end position="750"/>
    </location>
</feature>
<feature type="compositionally biased region" description="Low complexity" evidence="11">
    <location>
        <begin position="445"/>
        <end position="463"/>
    </location>
</feature>
<feature type="domain" description="RING-type" evidence="12">
    <location>
        <begin position="215"/>
        <end position="258"/>
    </location>
</feature>
<comment type="similarity">
    <text evidence="2">Belongs to the RNF10 family.</text>
</comment>
<dbReference type="GO" id="GO:0008270">
    <property type="term" value="F:zinc ion binding"/>
    <property type="evidence" value="ECO:0007669"/>
    <property type="project" value="UniProtKB-KW"/>
</dbReference>
<dbReference type="GO" id="GO:0000976">
    <property type="term" value="F:transcription cis-regulatory region binding"/>
    <property type="evidence" value="ECO:0007669"/>
    <property type="project" value="TreeGrafter"/>
</dbReference>
<evidence type="ECO:0000313" key="14">
    <source>
        <dbReference type="Proteomes" id="UP000215902"/>
    </source>
</evidence>
<evidence type="ECO:0000256" key="2">
    <source>
        <dbReference type="ARBA" id="ARBA00008117"/>
    </source>
</evidence>
<evidence type="ECO:0000256" key="6">
    <source>
        <dbReference type="ARBA" id="ARBA00022833"/>
    </source>
</evidence>
<evidence type="ECO:0000256" key="7">
    <source>
        <dbReference type="ARBA" id="ARBA00035131"/>
    </source>
</evidence>
<keyword evidence="6" id="KW-0862">Zinc</keyword>
<dbReference type="InterPro" id="IPR001841">
    <property type="entry name" value="Znf_RING"/>
</dbReference>
<evidence type="ECO:0000256" key="1">
    <source>
        <dbReference type="ARBA" id="ARBA00004496"/>
    </source>
</evidence>
<evidence type="ECO:0000256" key="3">
    <source>
        <dbReference type="ARBA" id="ARBA00022490"/>
    </source>
</evidence>
<keyword evidence="5 9" id="KW-0863">Zinc-finger</keyword>
<evidence type="ECO:0000256" key="5">
    <source>
        <dbReference type="ARBA" id="ARBA00022771"/>
    </source>
</evidence>
<gene>
    <name evidence="13" type="ORF">BOX15_Mlig034310g1</name>
</gene>
<comment type="subcellular location">
    <subcellularLocation>
        <location evidence="1">Cytoplasm</location>
    </subcellularLocation>
</comment>
<evidence type="ECO:0000256" key="4">
    <source>
        <dbReference type="ARBA" id="ARBA00022723"/>
    </source>
</evidence>
<dbReference type="PROSITE" id="PS00518">
    <property type="entry name" value="ZF_RING_1"/>
    <property type="match status" value="1"/>
</dbReference>
<dbReference type="GO" id="GO:0045944">
    <property type="term" value="P:positive regulation of transcription by RNA polymerase II"/>
    <property type="evidence" value="ECO:0007669"/>
    <property type="project" value="TreeGrafter"/>
</dbReference>
<dbReference type="SUPFAM" id="SSF57850">
    <property type="entry name" value="RING/U-box"/>
    <property type="match status" value="1"/>
</dbReference>
<dbReference type="PANTHER" id="PTHR12983">
    <property type="entry name" value="RING FINGER 10 FAMILY MEMBER"/>
    <property type="match status" value="1"/>
</dbReference>
<feature type="compositionally biased region" description="Basic and acidic residues" evidence="11">
    <location>
        <begin position="1"/>
        <end position="19"/>
    </location>
</feature>
<keyword evidence="10" id="KW-0175">Coiled coil</keyword>
<feature type="coiled-coil region" evidence="10">
    <location>
        <begin position="566"/>
        <end position="593"/>
    </location>
</feature>
<keyword evidence="14" id="KW-1185">Reference proteome</keyword>
<feature type="compositionally biased region" description="Acidic residues" evidence="11">
    <location>
        <begin position="764"/>
        <end position="773"/>
    </location>
</feature>
<evidence type="ECO:0000256" key="9">
    <source>
        <dbReference type="PROSITE-ProRule" id="PRU00175"/>
    </source>
</evidence>
<evidence type="ECO:0000259" key="12">
    <source>
        <dbReference type="PROSITE" id="PS50089"/>
    </source>
</evidence>